<name>A0A9W7LAM8_9STRA</name>
<evidence type="ECO:0000256" key="1">
    <source>
        <dbReference type="SAM" id="MobiDB-lite"/>
    </source>
</evidence>
<feature type="region of interest" description="Disordered" evidence="1">
    <location>
        <begin position="107"/>
        <end position="126"/>
    </location>
</feature>
<reference evidence="3" key="1">
    <citation type="journal article" date="2023" name="Commun. Biol.">
        <title>Genome analysis of Parmales, the sister group of diatoms, reveals the evolutionary specialization of diatoms from phago-mixotrophs to photoautotrophs.</title>
        <authorList>
            <person name="Ban H."/>
            <person name="Sato S."/>
            <person name="Yoshikawa S."/>
            <person name="Yamada K."/>
            <person name="Nakamura Y."/>
            <person name="Ichinomiya M."/>
            <person name="Sato N."/>
            <person name="Blanc-Mathieu R."/>
            <person name="Endo H."/>
            <person name="Kuwata A."/>
            <person name="Ogata H."/>
        </authorList>
    </citation>
    <scope>NUCLEOTIDE SEQUENCE [LARGE SCALE GENOMIC DNA]</scope>
</reference>
<gene>
    <name evidence="2" type="ORF">TrCOL_g4621</name>
</gene>
<dbReference type="AlphaFoldDB" id="A0A9W7LAM8"/>
<feature type="compositionally biased region" description="Basic and acidic residues" evidence="1">
    <location>
        <begin position="288"/>
        <end position="297"/>
    </location>
</feature>
<dbReference type="EMBL" id="BRYA01000167">
    <property type="protein sequence ID" value="GMI42184.1"/>
    <property type="molecule type" value="Genomic_DNA"/>
</dbReference>
<proteinExistence type="predicted"/>
<accession>A0A9W7LAM8</accession>
<feature type="region of interest" description="Disordered" evidence="1">
    <location>
        <begin position="288"/>
        <end position="308"/>
    </location>
</feature>
<evidence type="ECO:0000313" key="2">
    <source>
        <dbReference type="EMBL" id="GMI42184.1"/>
    </source>
</evidence>
<organism evidence="2 3">
    <name type="scientific">Triparma columacea</name>
    <dbReference type="NCBI Taxonomy" id="722753"/>
    <lineage>
        <taxon>Eukaryota</taxon>
        <taxon>Sar</taxon>
        <taxon>Stramenopiles</taxon>
        <taxon>Ochrophyta</taxon>
        <taxon>Bolidophyceae</taxon>
        <taxon>Parmales</taxon>
        <taxon>Triparmaceae</taxon>
        <taxon>Triparma</taxon>
    </lineage>
</organism>
<keyword evidence="3" id="KW-1185">Reference proteome</keyword>
<dbReference type="Proteomes" id="UP001165065">
    <property type="component" value="Unassembled WGS sequence"/>
</dbReference>
<evidence type="ECO:0000313" key="3">
    <source>
        <dbReference type="Proteomes" id="UP001165065"/>
    </source>
</evidence>
<dbReference type="OrthoDB" id="192460at2759"/>
<sequence>MSNNSGTMMGLFGHGGINQDDGWSWADEVQQYRKAGVVRQGELQRHTDMMKNEIVRRPEKFPHLKSTYERGMDAFQQVQIGTPAMGNYSRLEAIKSSREMPLNPILNPGDGEGFHNSSPPPRSDYNPVLQRFPDEVDTGNDIMNEMDDYDRRMEKMRLAIEHEEINKQMQPHPPEEHSRQSKEYFKARERHERTKEWMPGRPKGGRQYKEAVRDPILKDDLPEDMVEENMRIRDEYEEQSKEAFNKVFQVYPNARAQVKADREWMDDRDKKIEFALYKRMVREGGYDPVTLRDRRTGDSVGPLPEKMTKTKAKNAAAMHAELSRTGAHVAYALGSDRYGDPEEGTAKEKKINIAQIDHVAEIMENEARVEAGLHDLEDREISAKMRSNVQKLIDDRYAHQFENNAEIATTLRNRQLNVDKKVVNQAVARIGTDYHSGSQPHLGPQLAVEDLLHNDLMTTWAPRVGANHGTGKGEGGMVFLGKRQEEAYRRDGYEAGEGGGEGQRVEINSPRIPEKPIRLWPEGKKEISSLASRMARVDNGL</sequence>
<protein>
    <submittedName>
        <fullName evidence="2">Uncharacterized protein</fullName>
    </submittedName>
</protein>
<comment type="caution">
    <text evidence="2">The sequence shown here is derived from an EMBL/GenBank/DDBJ whole genome shotgun (WGS) entry which is preliminary data.</text>
</comment>